<accession>A0A4Y6UIH5</accession>
<keyword evidence="5 7" id="KW-0238">DNA-binding</keyword>
<protein>
    <recommendedName>
        <fullName evidence="1 7">Transcriptional regulator MraZ</fullName>
    </recommendedName>
</protein>
<dbReference type="InterPro" id="IPR003444">
    <property type="entry name" value="MraZ"/>
</dbReference>
<evidence type="ECO:0000256" key="5">
    <source>
        <dbReference type="ARBA" id="ARBA00023125"/>
    </source>
</evidence>
<dbReference type="PANTHER" id="PTHR34701:SF1">
    <property type="entry name" value="TRANSCRIPTIONAL REGULATOR MRAZ"/>
    <property type="match status" value="1"/>
</dbReference>
<evidence type="ECO:0000256" key="8">
    <source>
        <dbReference type="SAM" id="MobiDB-lite"/>
    </source>
</evidence>
<keyword evidence="4 7" id="KW-0805">Transcription regulation</keyword>
<dbReference type="RefSeq" id="WP_141459064.1">
    <property type="nucleotide sequence ID" value="NZ_CP038141.1"/>
</dbReference>
<dbReference type="CDD" id="cd16321">
    <property type="entry name" value="MraZ_C"/>
    <property type="match status" value="1"/>
</dbReference>
<dbReference type="OrthoDB" id="9807753at2"/>
<dbReference type="HAMAP" id="MF_01008">
    <property type="entry name" value="MraZ"/>
    <property type="match status" value="1"/>
</dbReference>
<dbReference type="Gene3D" id="3.40.1550.20">
    <property type="entry name" value="Transcriptional regulator MraZ domain"/>
    <property type="match status" value="1"/>
</dbReference>
<keyword evidence="3" id="KW-0677">Repeat</keyword>
<dbReference type="SUPFAM" id="SSF89447">
    <property type="entry name" value="AbrB/MazE/MraZ-like"/>
    <property type="match status" value="1"/>
</dbReference>
<evidence type="ECO:0000256" key="2">
    <source>
        <dbReference type="ARBA" id="ARBA00022490"/>
    </source>
</evidence>
<name>A0A4Y6UIH5_9PROT</name>
<dbReference type="InterPro" id="IPR035644">
    <property type="entry name" value="MraZ_C"/>
</dbReference>
<sequence>MSMFLGTHQNRFDAKGRVSIPAPFRATLKTQAQAGEPLVILRPSHFHPCVEAWPTMAFSALATPLDDYDPFSEDHEDLATSLYADAYPLDSDKEGRIIIPESLRSHAGLTEDVAFVGLGKVFQIWNPEAAEKRRQQARAQARTLTSGRKNNHTGSPS</sequence>
<dbReference type="InterPro" id="IPR035642">
    <property type="entry name" value="MraZ_N"/>
</dbReference>
<dbReference type="CDD" id="cd16320">
    <property type="entry name" value="MraZ_N"/>
    <property type="match status" value="1"/>
</dbReference>
<reference evidence="10 11" key="1">
    <citation type="submission" date="2019-03" db="EMBL/GenBank/DDBJ databases">
        <title>The complete genome sequence of Swingsia samuiensis NBRC107927(T).</title>
        <authorList>
            <person name="Chua K.-O."/>
            <person name="Chan K.-G."/>
            <person name="See-Too W.-S."/>
        </authorList>
    </citation>
    <scope>NUCLEOTIDE SEQUENCE [LARGE SCALE GENOMIC DNA]</scope>
    <source>
        <strain evidence="10 11">AH83</strain>
    </source>
</reference>
<dbReference type="PANTHER" id="PTHR34701">
    <property type="entry name" value="TRANSCRIPTIONAL REGULATOR MRAZ"/>
    <property type="match status" value="1"/>
</dbReference>
<dbReference type="InterPro" id="IPR020603">
    <property type="entry name" value="MraZ_dom"/>
</dbReference>
<proteinExistence type="inferred from homology"/>
<dbReference type="InterPro" id="IPR037914">
    <property type="entry name" value="SpoVT-AbrB_sf"/>
</dbReference>
<evidence type="ECO:0000256" key="6">
    <source>
        <dbReference type="ARBA" id="ARBA00023163"/>
    </source>
</evidence>
<feature type="domain" description="SpoVT-AbrB" evidence="9">
    <location>
        <begin position="86"/>
        <end position="129"/>
    </location>
</feature>
<evidence type="ECO:0000313" key="10">
    <source>
        <dbReference type="EMBL" id="QDH16266.1"/>
    </source>
</evidence>
<organism evidence="10 11">
    <name type="scientific">Swingsia samuiensis</name>
    <dbReference type="NCBI Taxonomy" id="1293412"/>
    <lineage>
        <taxon>Bacteria</taxon>
        <taxon>Pseudomonadati</taxon>
        <taxon>Pseudomonadota</taxon>
        <taxon>Alphaproteobacteria</taxon>
        <taxon>Acetobacterales</taxon>
        <taxon>Acetobacteraceae</taxon>
        <taxon>Swingsia</taxon>
    </lineage>
</organism>
<dbReference type="GO" id="GO:0000976">
    <property type="term" value="F:transcription cis-regulatory region binding"/>
    <property type="evidence" value="ECO:0007669"/>
    <property type="project" value="TreeGrafter"/>
</dbReference>
<evidence type="ECO:0000256" key="3">
    <source>
        <dbReference type="ARBA" id="ARBA00022737"/>
    </source>
</evidence>
<evidence type="ECO:0000259" key="9">
    <source>
        <dbReference type="PROSITE" id="PS51740"/>
    </source>
</evidence>
<dbReference type="InterPro" id="IPR038619">
    <property type="entry name" value="MraZ_sf"/>
</dbReference>
<feature type="region of interest" description="Disordered" evidence="8">
    <location>
        <begin position="132"/>
        <end position="157"/>
    </location>
</feature>
<dbReference type="GO" id="GO:0009295">
    <property type="term" value="C:nucleoid"/>
    <property type="evidence" value="ECO:0007669"/>
    <property type="project" value="UniProtKB-SubCell"/>
</dbReference>
<dbReference type="Proteomes" id="UP000316313">
    <property type="component" value="Chromosome"/>
</dbReference>
<comment type="subcellular location">
    <subcellularLocation>
        <location evidence="7">Cytoplasm</location>
        <location evidence="7">Nucleoid</location>
    </subcellularLocation>
</comment>
<dbReference type="PROSITE" id="PS51740">
    <property type="entry name" value="SPOVT_ABRB"/>
    <property type="match status" value="2"/>
</dbReference>
<dbReference type="AlphaFoldDB" id="A0A4Y6UIH5"/>
<dbReference type="KEGG" id="ssam:E3D00_00770"/>
<evidence type="ECO:0000256" key="4">
    <source>
        <dbReference type="ARBA" id="ARBA00023015"/>
    </source>
</evidence>
<dbReference type="GO" id="GO:0005737">
    <property type="term" value="C:cytoplasm"/>
    <property type="evidence" value="ECO:0007669"/>
    <property type="project" value="UniProtKB-UniRule"/>
</dbReference>
<dbReference type="Pfam" id="PF02381">
    <property type="entry name" value="MraZ"/>
    <property type="match status" value="2"/>
</dbReference>
<dbReference type="InterPro" id="IPR007159">
    <property type="entry name" value="SpoVT-AbrB_dom"/>
</dbReference>
<evidence type="ECO:0000256" key="1">
    <source>
        <dbReference type="ARBA" id="ARBA00013860"/>
    </source>
</evidence>
<comment type="subunit">
    <text evidence="7">Forms oligomers.</text>
</comment>
<evidence type="ECO:0000313" key="11">
    <source>
        <dbReference type="Proteomes" id="UP000316313"/>
    </source>
</evidence>
<keyword evidence="11" id="KW-1185">Reference proteome</keyword>
<dbReference type="GO" id="GO:2000143">
    <property type="term" value="P:negative regulation of DNA-templated transcription initiation"/>
    <property type="evidence" value="ECO:0007669"/>
    <property type="project" value="TreeGrafter"/>
</dbReference>
<keyword evidence="6 7" id="KW-0804">Transcription</keyword>
<evidence type="ECO:0000256" key="7">
    <source>
        <dbReference type="HAMAP-Rule" id="MF_01008"/>
    </source>
</evidence>
<keyword evidence="2 7" id="KW-0963">Cytoplasm</keyword>
<dbReference type="GO" id="GO:0003700">
    <property type="term" value="F:DNA-binding transcription factor activity"/>
    <property type="evidence" value="ECO:0007669"/>
    <property type="project" value="UniProtKB-UniRule"/>
</dbReference>
<comment type="similarity">
    <text evidence="7">Belongs to the MraZ family.</text>
</comment>
<dbReference type="NCBIfam" id="NF001477">
    <property type="entry name" value="PRK00326.2-4"/>
    <property type="match status" value="1"/>
</dbReference>
<gene>
    <name evidence="7 10" type="primary">mraZ</name>
    <name evidence="10" type="ORF">E3D00_00770</name>
</gene>
<feature type="domain" description="SpoVT-AbrB" evidence="9">
    <location>
        <begin position="7"/>
        <end position="57"/>
    </location>
</feature>
<feature type="compositionally biased region" description="Polar residues" evidence="8">
    <location>
        <begin position="143"/>
        <end position="157"/>
    </location>
</feature>
<dbReference type="EMBL" id="CP038141">
    <property type="protein sequence ID" value="QDH16266.1"/>
    <property type="molecule type" value="Genomic_DNA"/>
</dbReference>